<dbReference type="Pfam" id="PF07686">
    <property type="entry name" value="V-set"/>
    <property type="match status" value="1"/>
</dbReference>
<dbReference type="GO" id="GO:0009617">
    <property type="term" value="P:response to bacterium"/>
    <property type="evidence" value="ECO:0007669"/>
    <property type="project" value="TreeGrafter"/>
</dbReference>
<evidence type="ECO:0000256" key="7">
    <source>
        <dbReference type="ARBA" id="ARBA00023180"/>
    </source>
</evidence>
<dbReference type="Gene3D" id="2.60.40.10">
    <property type="entry name" value="Immunoglobulins"/>
    <property type="match status" value="1"/>
</dbReference>
<dbReference type="GeneTree" id="ENSGT01130000278379"/>
<keyword evidence="7" id="KW-0325">Glycoprotein</keyword>
<evidence type="ECO:0000259" key="11">
    <source>
        <dbReference type="PROSITE" id="PS50835"/>
    </source>
</evidence>
<keyword evidence="13" id="KW-1185">Reference proteome</keyword>
<evidence type="ECO:0000256" key="3">
    <source>
        <dbReference type="ARBA" id="ARBA00022729"/>
    </source>
</evidence>
<evidence type="ECO:0000313" key="13">
    <source>
        <dbReference type="Proteomes" id="UP000694389"/>
    </source>
</evidence>
<evidence type="ECO:0000256" key="1">
    <source>
        <dbReference type="ARBA" id="ARBA00004236"/>
    </source>
</evidence>
<dbReference type="InterPro" id="IPR052051">
    <property type="entry name" value="TCR_complex_component"/>
</dbReference>
<proteinExistence type="predicted"/>
<evidence type="ECO:0000256" key="6">
    <source>
        <dbReference type="ARBA" id="ARBA00023157"/>
    </source>
</evidence>
<feature type="chain" id="PRO_5035728662" description="Ig-like domain-containing protein" evidence="10">
    <location>
        <begin position="23"/>
        <end position="258"/>
    </location>
</feature>
<dbReference type="CDD" id="cd00099">
    <property type="entry name" value="IgV"/>
    <property type="match status" value="1"/>
</dbReference>
<dbReference type="Proteomes" id="UP000694389">
    <property type="component" value="Unassembled WGS sequence"/>
</dbReference>
<dbReference type="GO" id="GO:0002376">
    <property type="term" value="P:immune system process"/>
    <property type="evidence" value="ECO:0007669"/>
    <property type="project" value="UniProtKB-KW"/>
</dbReference>
<dbReference type="PROSITE" id="PS50835">
    <property type="entry name" value="IG_LIKE"/>
    <property type="match status" value="1"/>
</dbReference>
<dbReference type="InterPro" id="IPR007110">
    <property type="entry name" value="Ig-like_dom"/>
</dbReference>
<dbReference type="PANTHER" id="PTHR19433:SF111">
    <property type="entry name" value="T CELL RECEPTOR ALPHA VARIABLE 4"/>
    <property type="match status" value="1"/>
</dbReference>
<evidence type="ECO:0000256" key="9">
    <source>
        <dbReference type="SAM" id="Phobius"/>
    </source>
</evidence>
<sequence>MMNFTFLATLLCTFSWFSVSVSEFHTVEVQPGEEVTLLCSNFSSLPVHMSWFKLAHRPNASRISSMMSSDANVTFFDGFQNGKFNMTSNTTTLFLIIKPVDLSDSGLYFCGFQSDGNSVIFSATSLKVQDLFDGTISLMSVILGALIVVLIIVVIGLVVKIKKIQSGTYYYLCCKCKNATSCFSKSIKNNIFKQLIHQTFCFCHLSAHKEEPNPQHSENLGSDHLNYAALSFHQKARRSRSSPSENQLESHVVYAATR</sequence>
<feature type="domain" description="Ig-like" evidence="11">
    <location>
        <begin position="17"/>
        <end position="127"/>
    </location>
</feature>
<reference evidence="12" key="2">
    <citation type="submission" date="2025-09" db="UniProtKB">
        <authorList>
            <consortium name="Ensembl"/>
        </authorList>
    </citation>
    <scope>IDENTIFICATION</scope>
</reference>
<dbReference type="GO" id="GO:0005886">
    <property type="term" value="C:plasma membrane"/>
    <property type="evidence" value="ECO:0007669"/>
    <property type="project" value="UniProtKB-SubCell"/>
</dbReference>
<dbReference type="InterPro" id="IPR013783">
    <property type="entry name" value="Ig-like_fold"/>
</dbReference>
<keyword evidence="2" id="KW-1003">Cell membrane</keyword>
<dbReference type="InterPro" id="IPR013106">
    <property type="entry name" value="Ig_V-set"/>
</dbReference>
<feature type="signal peptide" evidence="10">
    <location>
        <begin position="1"/>
        <end position="22"/>
    </location>
</feature>
<evidence type="ECO:0000256" key="8">
    <source>
        <dbReference type="SAM" id="MobiDB-lite"/>
    </source>
</evidence>
<keyword evidence="4" id="KW-0391">Immunity</keyword>
<organism evidence="12 13">
    <name type="scientific">Dicentrarchus labrax</name>
    <name type="common">European seabass</name>
    <name type="synonym">Morone labrax</name>
    <dbReference type="NCBI Taxonomy" id="13489"/>
    <lineage>
        <taxon>Eukaryota</taxon>
        <taxon>Metazoa</taxon>
        <taxon>Chordata</taxon>
        <taxon>Craniata</taxon>
        <taxon>Vertebrata</taxon>
        <taxon>Euteleostomi</taxon>
        <taxon>Actinopterygii</taxon>
        <taxon>Neopterygii</taxon>
        <taxon>Teleostei</taxon>
        <taxon>Neoteleostei</taxon>
        <taxon>Acanthomorphata</taxon>
        <taxon>Eupercaria</taxon>
        <taxon>Moronidae</taxon>
        <taxon>Dicentrarchus</taxon>
    </lineage>
</organism>
<comment type="subcellular location">
    <subcellularLocation>
        <location evidence="1">Cell membrane</location>
    </subcellularLocation>
</comment>
<evidence type="ECO:0000313" key="12">
    <source>
        <dbReference type="Ensembl" id="ENSDLAP00005062654.2"/>
    </source>
</evidence>
<dbReference type="Ensembl" id="ENSDLAT00005066298.2">
    <property type="protein sequence ID" value="ENSDLAP00005062654.2"/>
    <property type="gene ID" value="ENSDLAG00005026102.2"/>
</dbReference>
<keyword evidence="9" id="KW-1133">Transmembrane helix</keyword>
<keyword evidence="9" id="KW-0812">Transmembrane</keyword>
<dbReference type="InterPro" id="IPR036179">
    <property type="entry name" value="Ig-like_dom_sf"/>
</dbReference>
<reference evidence="12" key="1">
    <citation type="submission" date="2025-08" db="UniProtKB">
        <authorList>
            <consortium name="Ensembl"/>
        </authorList>
    </citation>
    <scope>IDENTIFICATION</scope>
</reference>
<feature type="transmembrane region" description="Helical" evidence="9">
    <location>
        <begin position="136"/>
        <end position="159"/>
    </location>
</feature>
<keyword evidence="3 10" id="KW-0732">Signal</keyword>
<evidence type="ECO:0000256" key="4">
    <source>
        <dbReference type="ARBA" id="ARBA00022859"/>
    </source>
</evidence>
<evidence type="ECO:0000256" key="10">
    <source>
        <dbReference type="SAM" id="SignalP"/>
    </source>
</evidence>
<keyword evidence="6" id="KW-1015">Disulfide bond</keyword>
<dbReference type="SUPFAM" id="SSF48726">
    <property type="entry name" value="Immunoglobulin"/>
    <property type="match status" value="1"/>
</dbReference>
<feature type="region of interest" description="Disordered" evidence="8">
    <location>
        <begin position="236"/>
        <end position="258"/>
    </location>
</feature>
<evidence type="ECO:0000256" key="2">
    <source>
        <dbReference type="ARBA" id="ARBA00022475"/>
    </source>
</evidence>
<dbReference type="AlphaFoldDB" id="A0A8C4IVF7"/>
<dbReference type="PANTHER" id="PTHR19433">
    <property type="entry name" value="T-CELL RECEPTOR ALPHA CHAIN V REGION-RELATED"/>
    <property type="match status" value="1"/>
</dbReference>
<dbReference type="SMART" id="SM00409">
    <property type="entry name" value="IG"/>
    <property type="match status" value="1"/>
</dbReference>
<gene>
    <name evidence="12" type="primary">LOC127379515</name>
</gene>
<protein>
    <recommendedName>
        <fullName evidence="11">Ig-like domain-containing protein</fullName>
    </recommendedName>
</protein>
<accession>A0A8C4IVF7</accession>
<evidence type="ECO:0000256" key="5">
    <source>
        <dbReference type="ARBA" id="ARBA00023136"/>
    </source>
</evidence>
<name>A0A8C4IVF7_DICLA</name>
<keyword evidence="5 9" id="KW-0472">Membrane</keyword>
<dbReference type="InterPro" id="IPR003599">
    <property type="entry name" value="Ig_sub"/>
</dbReference>